<dbReference type="SUPFAM" id="SSF69318">
    <property type="entry name" value="Integrin alpha N-terminal domain"/>
    <property type="match status" value="3"/>
</dbReference>
<dbReference type="PANTHER" id="PTHR16026">
    <property type="entry name" value="CARTILAGE ACIDIC PROTEIN 1"/>
    <property type="match status" value="1"/>
</dbReference>
<comment type="caution">
    <text evidence="4">The sequence shown here is derived from an EMBL/GenBank/DDBJ whole genome shotgun (WGS) entry which is preliminary data.</text>
</comment>
<proteinExistence type="predicted"/>
<dbReference type="Pfam" id="PF13517">
    <property type="entry name" value="FG-GAP_3"/>
    <property type="match status" value="4"/>
</dbReference>
<evidence type="ECO:0000256" key="2">
    <source>
        <dbReference type="SAM" id="Phobius"/>
    </source>
</evidence>
<dbReference type="InterPro" id="IPR011519">
    <property type="entry name" value="UnbV_ASPIC"/>
</dbReference>
<keyword evidence="5" id="KW-1185">Reference proteome</keyword>
<sequence>MNNVIYKFLNHIVFDGRKFVFITIASLVVLILFGSCKQRTAPLFVLKKNSGIDFKNQLDPSLKLNILTYIYYYNGAGVASGDFNNDGLIDLYFTGNQIADRLYLNEGALKFKDITIPASIRNDQGWTTGVSLVDINNDGLLDIYICKVGQFESITGKNLLYINQGLDENSIPYFSEEAEKYNLAISSFATQSNFFDYDLDGDLDMYLLNHSVYPNRTYGKGSSRQQIDSVAGDMLFENQEGKFVDVSQNAGIYQGRIGYGLGLGVSDLNNDGYPDIYVGNDFFENDYLYINQQDGTFKEVISADEHYVGHTSHFSMGNDIADIDNDGWPDIISLDMLPEDLKSYKTSGREYNNEVYEQYLKNGYRPQYMQNMLLRNNQGEYFQETAFASGISATDWSWSPLIVDLDNDGYKDVYITNGILGATNDMDFINFIANRKIQEQLGKGMKEKALRFSDQLPSRKLSNYFFKNNSNLSFTNNTAKWFEELPSFSNGSIYADLDNDGDQDLVVNNVNSKAFVLENKSDESLNRFIKIKFKGPEKNTMGIGAKIKLVSDTLSIYLENYTSRGYLSAIAPELTIGIGVRNGVDSLMVVWPGGRFQHIQNIKAGSTLVLDHQLASESTISDGVKKPTSLTPSHISMNFQHHESPSYEFGREPLIPYSKGAEGPKIAVADINRDGLTDVYIGGGKKQSGQLFLQDRDSIFYVSEQADFDQHKDNEETDNLFFDADNDGDPDLLVVSGGNEYLQGQGLRPLLYLNEAGTFKLSANFPAIEVNASVVKAADLDQDGDLDLLIGSNAVPRRFGRSAKNYVLYNDGKANFIDQTTLKASSFEGIGLIEDLEIVDLNHDDLPDVIAVGHWMPIRIFLNSEKGLVLDSGWNLENTSGLWNSVRAADFDKDGDLDFIAGNWGLNTRLKASVKHPMQLYIADFDQNEKEEAILTYYQEGVETVFSSKDDLAKQLPSINKKYLSYTDFAQASFKQLFDHKILKKALRKEVNELSSCYFENTGNGQFQMHSLPFLAQLSSVKTIYINDFNQDGFADALIGGNDHGISTQLGRLDAGHGMILINDTKGSFETDHGICPNISGKARDIKEIEINGEKYLIIALNNASPLFLKINN</sequence>
<protein>
    <submittedName>
        <fullName evidence="4">VCBS repeat-containing protein</fullName>
    </submittedName>
</protein>
<feature type="transmembrane region" description="Helical" evidence="2">
    <location>
        <begin position="12"/>
        <end position="33"/>
    </location>
</feature>
<dbReference type="EMBL" id="JBCDNA010000001">
    <property type="protein sequence ID" value="MEL4455325.1"/>
    <property type="molecule type" value="Genomic_DNA"/>
</dbReference>
<gene>
    <name evidence="4" type="ORF">AABB81_05420</name>
</gene>
<organism evidence="4 5">
    <name type="scientific">Lutimonas vermicola</name>
    <dbReference type="NCBI Taxonomy" id="414288"/>
    <lineage>
        <taxon>Bacteria</taxon>
        <taxon>Pseudomonadati</taxon>
        <taxon>Bacteroidota</taxon>
        <taxon>Flavobacteriia</taxon>
        <taxon>Flavobacteriales</taxon>
        <taxon>Flavobacteriaceae</taxon>
        <taxon>Lutimonas</taxon>
    </lineage>
</organism>
<keyword evidence="2" id="KW-0472">Membrane</keyword>
<keyword evidence="2" id="KW-0812">Transmembrane</keyword>
<name>A0ABU9L0H4_9FLAO</name>
<dbReference type="InterPro" id="IPR013517">
    <property type="entry name" value="FG-GAP"/>
</dbReference>
<accession>A0ABU9L0H4</accession>
<feature type="domain" description="ASPIC/UnbV" evidence="3">
    <location>
        <begin position="542"/>
        <end position="608"/>
    </location>
</feature>
<dbReference type="Proteomes" id="UP001474120">
    <property type="component" value="Unassembled WGS sequence"/>
</dbReference>
<dbReference type="Gene3D" id="2.130.10.130">
    <property type="entry name" value="Integrin alpha, N-terminal"/>
    <property type="match status" value="3"/>
</dbReference>
<dbReference type="InterPro" id="IPR027039">
    <property type="entry name" value="Crtac1"/>
</dbReference>
<evidence type="ECO:0000313" key="4">
    <source>
        <dbReference type="EMBL" id="MEL4455325.1"/>
    </source>
</evidence>
<dbReference type="InterPro" id="IPR028994">
    <property type="entry name" value="Integrin_alpha_N"/>
</dbReference>
<evidence type="ECO:0000256" key="1">
    <source>
        <dbReference type="ARBA" id="ARBA00022729"/>
    </source>
</evidence>
<evidence type="ECO:0000259" key="3">
    <source>
        <dbReference type="Pfam" id="PF07593"/>
    </source>
</evidence>
<keyword evidence="1" id="KW-0732">Signal</keyword>
<evidence type="ECO:0000313" key="5">
    <source>
        <dbReference type="Proteomes" id="UP001474120"/>
    </source>
</evidence>
<dbReference type="PANTHER" id="PTHR16026:SF0">
    <property type="entry name" value="CARTILAGE ACIDIC PROTEIN 1"/>
    <property type="match status" value="1"/>
</dbReference>
<dbReference type="RefSeq" id="WP_342159140.1">
    <property type="nucleotide sequence ID" value="NZ_JBCDNA010000001.1"/>
</dbReference>
<reference evidence="4 5" key="1">
    <citation type="submission" date="2024-04" db="EMBL/GenBank/DDBJ databases">
        <title>whole genome sequencing of Lutimonas vermicola strain IMCC1616.</title>
        <authorList>
            <person name="Bae S.S."/>
        </authorList>
    </citation>
    <scope>NUCLEOTIDE SEQUENCE [LARGE SCALE GENOMIC DNA]</scope>
    <source>
        <strain evidence="4 5">IMCC1616</strain>
    </source>
</reference>
<keyword evidence="2" id="KW-1133">Transmembrane helix</keyword>
<dbReference type="Pfam" id="PF07593">
    <property type="entry name" value="UnbV_ASPIC"/>
    <property type="match status" value="1"/>
</dbReference>